<proteinExistence type="predicted"/>
<evidence type="ECO:0000256" key="1">
    <source>
        <dbReference type="SAM" id="SignalP"/>
    </source>
</evidence>
<name>A0A922S8W0_SPOEX</name>
<reference evidence="2" key="1">
    <citation type="journal article" date="2021" name="G3 (Bethesda)">
        <title>Genome and transcriptome analysis of the beet armyworm Spodoptera exigua reveals targets for pest control. .</title>
        <authorList>
            <person name="Simon S."/>
            <person name="Breeschoten T."/>
            <person name="Jansen H.J."/>
            <person name="Dirks R.P."/>
            <person name="Schranz M.E."/>
            <person name="Ros V.I.D."/>
        </authorList>
    </citation>
    <scope>NUCLEOTIDE SEQUENCE</scope>
    <source>
        <strain evidence="2">TB_SE_WUR_2020</strain>
    </source>
</reference>
<sequence length="110" mass="12464">MLCQAVLTSVLFHVTLGLTQHAVQFGVEYFQYRGLKFICVMTCDRYFRWTVQYSKASQNHSMAISGVSINSFMIDYNRVENCLRRKLHPVGVIVDAGCGGTEDVMDFVSI</sequence>
<dbReference type="AlphaFoldDB" id="A0A922S8W0"/>
<keyword evidence="1" id="KW-0732">Signal</keyword>
<organism evidence="2 3">
    <name type="scientific">Spodoptera exigua</name>
    <name type="common">Beet armyworm</name>
    <name type="synonym">Noctua fulgens</name>
    <dbReference type="NCBI Taxonomy" id="7107"/>
    <lineage>
        <taxon>Eukaryota</taxon>
        <taxon>Metazoa</taxon>
        <taxon>Ecdysozoa</taxon>
        <taxon>Arthropoda</taxon>
        <taxon>Hexapoda</taxon>
        <taxon>Insecta</taxon>
        <taxon>Pterygota</taxon>
        <taxon>Neoptera</taxon>
        <taxon>Endopterygota</taxon>
        <taxon>Lepidoptera</taxon>
        <taxon>Glossata</taxon>
        <taxon>Ditrysia</taxon>
        <taxon>Noctuoidea</taxon>
        <taxon>Noctuidae</taxon>
        <taxon>Amphipyrinae</taxon>
        <taxon>Spodoptera</taxon>
    </lineage>
</organism>
<comment type="caution">
    <text evidence="2">The sequence shown here is derived from an EMBL/GenBank/DDBJ whole genome shotgun (WGS) entry which is preliminary data.</text>
</comment>
<protein>
    <submittedName>
        <fullName evidence="2">Uncharacterized protein</fullName>
    </submittedName>
</protein>
<gene>
    <name evidence="2" type="ORF">HF086_007860</name>
</gene>
<feature type="signal peptide" evidence="1">
    <location>
        <begin position="1"/>
        <end position="17"/>
    </location>
</feature>
<accession>A0A922S8W0</accession>
<feature type="chain" id="PRO_5037552630" evidence="1">
    <location>
        <begin position="18"/>
        <end position="110"/>
    </location>
</feature>
<evidence type="ECO:0000313" key="2">
    <source>
        <dbReference type="EMBL" id="KAH9628655.1"/>
    </source>
</evidence>
<dbReference type="Proteomes" id="UP000814243">
    <property type="component" value="Unassembled WGS sequence"/>
</dbReference>
<dbReference type="EMBL" id="JACEFF010000902">
    <property type="protein sequence ID" value="KAH9628655.1"/>
    <property type="molecule type" value="Genomic_DNA"/>
</dbReference>
<evidence type="ECO:0000313" key="3">
    <source>
        <dbReference type="Proteomes" id="UP000814243"/>
    </source>
</evidence>